<evidence type="ECO:0000313" key="4">
    <source>
        <dbReference type="Proteomes" id="UP000775213"/>
    </source>
</evidence>
<dbReference type="AlphaFoldDB" id="A0AAV7GJD5"/>
<feature type="compositionally biased region" description="Polar residues" evidence="1">
    <location>
        <begin position="109"/>
        <end position="118"/>
    </location>
</feature>
<sequence>MLVAYAKFSKAKLRSSILMATTYSMFSCYTLINLFFFLHLIEKNALVSARELVVFHKVHHNDVKDYLPEVKIFLEELPSSEPYPGVEQTLIPTYWLDPPMGPSPRRLHQSSGRQTPPASTHLAAH</sequence>
<name>A0AAV7GJD5_DENCH</name>
<evidence type="ECO:0000256" key="1">
    <source>
        <dbReference type="SAM" id="MobiDB-lite"/>
    </source>
</evidence>
<dbReference type="EMBL" id="JAGFBR010000014">
    <property type="protein sequence ID" value="KAH0455738.1"/>
    <property type="molecule type" value="Genomic_DNA"/>
</dbReference>
<comment type="caution">
    <text evidence="3">The sequence shown here is derived from an EMBL/GenBank/DDBJ whole genome shotgun (WGS) entry which is preliminary data.</text>
</comment>
<keyword evidence="2" id="KW-0472">Membrane</keyword>
<proteinExistence type="predicted"/>
<keyword evidence="2" id="KW-1133">Transmembrane helix</keyword>
<keyword evidence="2" id="KW-0812">Transmembrane</keyword>
<organism evidence="3 4">
    <name type="scientific">Dendrobium chrysotoxum</name>
    <name type="common">Orchid</name>
    <dbReference type="NCBI Taxonomy" id="161865"/>
    <lineage>
        <taxon>Eukaryota</taxon>
        <taxon>Viridiplantae</taxon>
        <taxon>Streptophyta</taxon>
        <taxon>Embryophyta</taxon>
        <taxon>Tracheophyta</taxon>
        <taxon>Spermatophyta</taxon>
        <taxon>Magnoliopsida</taxon>
        <taxon>Liliopsida</taxon>
        <taxon>Asparagales</taxon>
        <taxon>Orchidaceae</taxon>
        <taxon>Epidendroideae</taxon>
        <taxon>Malaxideae</taxon>
        <taxon>Dendrobiinae</taxon>
        <taxon>Dendrobium</taxon>
    </lineage>
</organism>
<keyword evidence="4" id="KW-1185">Reference proteome</keyword>
<reference evidence="3 4" key="1">
    <citation type="journal article" date="2021" name="Hortic Res">
        <title>Chromosome-scale assembly of the Dendrobium chrysotoxum genome enhances the understanding of orchid evolution.</title>
        <authorList>
            <person name="Zhang Y."/>
            <person name="Zhang G.Q."/>
            <person name="Zhang D."/>
            <person name="Liu X.D."/>
            <person name="Xu X.Y."/>
            <person name="Sun W.H."/>
            <person name="Yu X."/>
            <person name="Zhu X."/>
            <person name="Wang Z.W."/>
            <person name="Zhao X."/>
            <person name="Zhong W.Y."/>
            <person name="Chen H."/>
            <person name="Yin W.L."/>
            <person name="Huang T."/>
            <person name="Niu S.C."/>
            <person name="Liu Z.J."/>
        </authorList>
    </citation>
    <scope>NUCLEOTIDE SEQUENCE [LARGE SCALE GENOMIC DNA]</scope>
    <source>
        <strain evidence="3">Lindl</strain>
    </source>
</reference>
<evidence type="ECO:0000256" key="2">
    <source>
        <dbReference type="SAM" id="Phobius"/>
    </source>
</evidence>
<protein>
    <submittedName>
        <fullName evidence="3">Uncharacterized protein</fullName>
    </submittedName>
</protein>
<gene>
    <name evidence="3" type="ORF">IEQ34_015770</name>
</gene>
<dbReference type="Proteomes" id="UP000775213">
    <property type="component" value="Unassembled WGS sequence"/>
</dbReference>
<evidence type="ECO:0000313" key="3">
    <source>
        <dbReference type="EMBL" id="KAH0455738.1"/>
    </source>
</evidence>
<feature type="transmembrane region" description="Helical" evidence="2">
    <location>
        <begin position="20"/>
        <end position="41"/>
    </location>
</feature>
<dbReference type="PROSITE" id="PS51257">
    <property type="entry name" value="PROKAR_LIPOPROTEIN"/>
    <property type="match status" value="1"/>
</dbReference>
<accession>A0AAV7GJD5</accession>
<feature type="region of interest" description="Disordered" evidence="1">
    <location>
        <begin position="95"/>
        <end position="125"/>
    </location>
</feature>